<feature type="region of interest" description="Disordered" evidence="1">
    <location>
        <begin position="1"/>
        <end position="26"/>
    </location>
</feature>
<accession>A0A9Q1ICY5</accession>
<gene>
    <name evidence="2" type="ORF">SKAU_G00406950</name>
</gene>
<feature type="compositionally biased region" description="Polar residues" evidence="1">
    <location>
        <begin position="204"/>
        <end position="215"/>
    </location>
</feature>
<feature type="compositionally biased region" description="Pro residues" evidence="1">
    <location>
        <begin position="41"/>
        <end position="54"/>
    </location>
</feature>
<evidence type="ECO:0000313" key="2">
    <source>
        <dbReference type="EMBL" id="KAJ8335056.1"/>
    </source>
</evidence>
<feature type="compositionally biased region" description="Polar residues" evidence="1">
    <location>
        <begin position="1"/>
        <end position="15"/>
    </location>
</feature>
<feature type="region of interest" description="Disordered" evidence="1">
    <location>
        <begin position="176"/>
        <end position="236"/>
    </location>
</feature>
<dbReference type="AlphaFoldDB" id="A0A9Q1ICY5"/>
<feature type="compositionally biased region" description="Basic residues" evidence="1">
    <location>
        <begin position="183"/>
        <end position="198"/>
    </location>
</feature>
<reference evidence="2" key="1">
    <citation type="journal article" date="2023" name="Science">
        <title>Genome structures resolve the early diversification of teleost fishes.</title>
        <authorList>
            <person name="Parey E."/>
            <person name="Louis A."/>
            <person name="Montfort J."/>
            <person name="Bouchez O."/>
            <person name="Roques C."/>
            <person name="Iampietro C."/>
            <person name="Lluch J."/>
            <person name="Castinel A."/>
            <person name="Donnadieu C."/>
            <person name="Desvignes T."/>
            <person name="Floi Bucao C."/>
            <person name="Jouanno E."/>
            <person name="Wen M."/>
            <person name="Mejri S."/>
            <person name="Dirks R."/>
            <person name="Jansen H."/>
            <person name="Henkel C."/>
            <person name="Chen W.J."/>
            <person name="Zahm M."/>
            <person name="Cabau C."/>
            <person name="Klopp C."/>
            <person name="Thompson A.W."/>
            <person name="Robinson-Rechavi M."/>
            <person name="Braasch I."/>
            <person name="Lecointre G."/>
            <person name="Bobe J."/>
            <person name="Postlethwait J.H."/>
            <person name="Berthelot C."/>
            <person name="Roest Crollius H."/>
            <person name="Guiguen Y."/>
        </authorList>
    </citation>
    <scope>NUCLEOTIDE SEQUENCE</scope>
    <source>
        <strain evidence="2">WJC10195</strain>
    </source>
</reference>
<feature type="compositionally biased region" description="Pro residues" evidence="1">
    <location>
        <begin position="16"/>
        <end position="26"/>
    </location>
</feature>
<dbReference type="Proteomes" id="UP001152622">
    <property type="component" value="Chromosome 21"/>
</dbReference>
<dbReference type="EMBL" id="JAINUF010000021">
    <property type="protein sequence ID" value="KAJ8335056.1"/>
    <property type="molecule type" value="Genomic_DNA"/>
</dbReference>
<protein>
    <submittedName>
        <fullName evidence="2">Uncharacterized protein</fullName>
    </submittedName>
</protein>
<keyword evidence="3" id="KW-1185">Reference proteome</keyword>
<evidence type="ECO:0000256" key="1">
    <source>
        <dbReference type="SAM" id="MobiDB-lite"/>
    </source>
</evidence>
<comment type="caution">
    <text evidence="2">The sequence shown here is derived from an EMBL/GenBank/DDBJ whole genome shotgun (WGS) entry which is preliminary data.</text>
</comment>
<proteinExistence type="predicted"/>
<feature type="compositionally biased region" description="Acidic residues" evidence="1">
    <location>
        <begin position="218"/>
        <end position="228"/>
    </location>
</feature>
<organism evidence="2 3">
    <name type="scientific">Synaphobranchus kaupii</name>
    <name type="common">Kaup's arrowtooth eel</name>
    <dbReference type="NCBI Taxonomy" id="118154"/>
    <lineage>
        <taxon>Eukaryota</taxon>
        <taxon>Metazoa</taxon>
        <taxon>Chordata</taxon>
        <taxon>Craniata</taxon>
        <taxon>Vertebrata</taxon>
        <taxon>Euteleostomi</taxon>
        <taxon>Actinopterygii</taxon>
        <taxon>Neopterygii</taxon>
        <taxon>Teleostei</taxon>
        <taxon>Anguilliformes</taxon>
        <taxon>Synaphobranchidae</taxon>
        <taxon>Synaphobranchus</taxon>
    </lineage>
</organism>
<evidence type="ECO:0000313" key="3">
    <source>
        <dbReference type="Proteomes" id="UP001152622"/>
    </source>
</evidence>
<feature type="region of interest" description="Disordered" evidence="1">
    <location>
        <begin position="41"/>
        <end position="60"/>
    </location>
</feature>
<dbReference type="OrthoDB" id="8956856at2759"/>
<sequence length="312" mass="33697">MGPENNSAQIHTMITTPPPSPPLPRSPVAPFISVACPAPPPCSPCPSPPPPMKPSPAHGGVTLRALRNRHLAHLDPWRRHSWEPGAAVQGCPQNENRSVSLEDLDPEEMEKLLGGALGPQRGQDPRRVPIVQYGLELGSLQSLTEEEAGPEPQHYSILEDQSSQLQGCSASAPSLCAEVQTRTRTRSRSPRPAPRPRSHCYETSLYSQIGGSTHSVDAEGEGEDEEGTERENSSTLERTLSFLRKMAGNRKKCRWAGVCNAGLCASKHLVIISLEGGVRPHQYPRNSAASRSSCPQAYCAAAELYPTATVSR</sequence>
<name>A0A9Q1ICY5_SYNKA</name>